<protein>
    <recommendedName>
        <fullName evidence="3">PKD domain-containing protein</fullName>
    </recommendedName>
</protein>
<dbReference type="Proteomes" id="UP000288892">
    <property type="component" value="Unassembled WGS sequence"/>
</dbReference>
<evidence type="ECO:0008006" key="3">
    <source>
        <dbReference type="Google" id="ProtNLM"/>
    </source>
</evidence>
<gene>
    <name evidence="1" type="ORF">VU01_12152</name>
</gene>
<organism evidence="1 2">
    <name type="scientific">Candidatus Electrothrix marina</name>
    <dbReference type="NCBI Taxonomy" id="1859130"/>
    <lineage>
        <taxon>Bacteria</taxon>
        <taxon>Pseudomonadati</taxon>
        <taxon>Thermodesulfobacteriota</taxon>
        <taxon>Desulfobulbia</taxon>
        <taxon>Desulfobulbales</taxon>
        <taxon>Desulfobulbaceae</taxon>
        <taxon>Candidatus Electrothrix</taxon>
    </lineage>
</organism>
<accession>A0A444JDD7</accession>
<keyword evidence="2" id="KW-1185">Reference proteome</keyword>
<sequence>MSQSTVTIVYPVEGGVYPIVESDSLASAAYITASFSITSIGGPHKIKWGFDKELVGSTTFYDQFSGQFTWYLTAGEHMFCIASDDGSKAKVLFEVA</sequence>
<dbReference type="EMBL" id="MTKS01000215">
    <property type="protein sequence ID" value="RWX51081.1"/>
    <property type="molecule type" value="Genomic_DNA"/>
</dbReference>
<reference evidence="1 2" key="1">
    <citation type="submission" date="2017-01" db="EMBL/GenBank/DDBJ databases">
        <title>The cable genome- insights into the physiology and evolution of filamentous bacteria capable of sulfide oxidation via long distance electron transfer.</title>
        <authorList>
            <person name="Schreiber L."/>
            <person name="Bjerg J.T."/>
            <person name="Boggild A."/>
            <person name="Van De Vossenberg J."/>
            <person name="Meysman F."/>
            <person name="Nielsen L.P."/>
            <person name="Schramm A."/>
            <person name="Kjeldsen K.U."/>
        </authorList>
    </citation>
    <scope>NUCLEOTIDE SEQUENCE [LARGE SCALE GENOMIC DNA]</scope>
    <source>
        <strain evidence="1">A5</strain>
    </source>
</reference>
<dbReference type="AlphaFoldDB" id="A0A444JDD7"/>
<comment type="caution">
    <text evidence="1">The sequence shown here is derived from an EMBL/GenBank/DDBJ whole genome shotgun (WGS) entry which is preliminary data.</text>
</comment>
<evidence type="ECO:0000313" key="2">
    <source>
        <dbReference type="Proteomes" id="UP000288892"/>
    </source>
</evidence>
<proteinExistence type="predicted"/>
<evidence type="ECO:0000313" key="1">
    <source>
        <dbReference type="EMBL" id="RWX51081.1"/>
    </source>
</evidence>
<name>A0A444JDD7_9BACT</name>